<dbReference type="KEGG" id="bbes:BESB_015810"/>
<feature type="compositionally biased region" description="Basic and acidic residues" evidence="3">
    <location>
        <begin position="580"/>
        <end position="590"/>
    </location>
</feature>
<dbReference type="InterPro" id="IPR011009">
    <property type="entry name" value="Kinase-like_dom_sf"/>
</dbReference>
<dbReference type="OrthoDB" id="333859at2759"/>
<feature type="compositionally biased region" description="Basic residues" evidence="3">
    <location>
        <begin position="3122"/>
        <end position="3132"/>
    </location>
</feature>
<feature type="compositionally biased region" description="Basic and acidic residues" evidence="3">
    <location>
        <begin position="773"/>
        <end position="803"/>
    </location>
</feature>
<feature type="compositionally biased region" description="Basic and acidic residues" evidence="3">
    <location>
        <begin position="882"/>
        <end position="895"/>
    </location>
</feature>
<feature type="compositionally biased region" description="Basic and acidic residues" evidence="3">
    <location>
        <begin position="3003"/>
        <end position="3017"/>
    </location>
</feature>
<feature type="compositionally biased region" description="Basic and acidic residues" evidence="3">
    <location>
        <begin position="752"/>
        <end position="764"/>
    </location>
</feature>
<dbReference type="Proteomes" id="UP000224006">
    <property type="component" value="Chromosome X"/>
</dbReference>
<dbReference type="InterPro" id="IPR051681">
    <property type="entry name" value="Ser/Thr_Kinases-Pseudokinases"/>
</dbReference>
<feature type="region of interest" description="Disordered" evidence="3">
    <location>
        <begin position="694"/>
        <end position="726"/>
    </location>
</feature>
<feature type="region of interest" description="Disordered" evidence="3">
    <location>
        <begin position="566"/>
        <end position="628"/>
    </location>
</feature>
<feature type="compositionally biased region" description="Low complexity" evidence="3">
    <location>
        <begin position="2752"/>
        <end position="2765"/>
    </location>
</feature>
<feature type="compositionally biased region" description="Basic and acidic residues" evidence="3">
    <location>
        <begin position="1565"/>
        <end position="1579"/>
    </location>
</feature>
<feature type="region of interest" description="Disordered" evidence="3">
    <location>
        <begin position="1"/>
        <end position="21"/>
    </location>
</feature>
<feature type="compositionally biased region" description="Basic and acidic residues" evidence="3">
    <location>
        <begin position="3729"/>
        <end position="3743"/>
    </location>
</feature>
<dbReference type="Pfam" id="PF14381">
    <property type="entry name" value="EDR1_CTR1_ARMC3_pept"/>
    <property type="match status" value="1"/>
</dbReference>
<feature type="compositionally biased region" description="Low complexity" evidence="3">
    <location>
        <begin position="2777"/>
        <end position="2786"/>
    </location>
</feature>
<feature type="region of interest" description="Disordered" evidence="3">
    <location>
        <begin position="3723"/>
        <end position="4156"/>
    </location>
</feature>
<feature type="compositionally biased region" description="Low complexity" evidence="3">
    <location>
        <begin position="3520"/>
        <end position="3535"/>
    </location>
</feature>
<keyword evidence="6" id="KW-1185">Reference proteome</keyword>
<sequence>MGAGGVARGGAKSSAREQAAVAAEAPPPVFSSLFSLPPLLPPLAALPSPAPKRLPSRACFPFNGVETLDASHRAKTASSSSSRAASSAASASSSPHALSSILLVSSSASLSALRAAFSASLSAQSSPAAAPLVYVHPVSGTVHPFSAESAPPSSPSHLVLGLPCSSAYAAALPAAQGDDAEAAFTRPGGGKEADAFYAAVCALVVQQLKNSRSIHTVVIRGDGTWMERLKDVLRGHPSVSAISLEAVTNLSEKELTEGYARLLSSLSRCAAISVRGCGLKAKGLKALLQGLSKHGNLDLQEIDLSHNELDDEAASHLVSFLPSCAPTRLRTLRVGHNPWSLSALDSFLSSFAPCASPPAAAANSAWGAEEGLALLSLSGLGDAALSVGSALFSHLPPSLRLLSLTAASFVSSRLLRRTLLSAAAPSHAHATLHALTHLDLSGLPSLLTDADVVLLAETLFPLEPTKLAGSAPGAEGGRARGDDRGKTWTSASKRAAAHAASASGKGKGAPQAALALASPSLVSLSLAGNNLSGACLPALTAGLLAPSCRLEHLDLSANIFGKREKRHGAGGDAAGSAPGAEKKKEEEKEKKRTHRGRGAGGRARAEESRGGGAGAEANAGGDDPTEGLPIEPLVDALQRSYEEPSRAPCGLRYLSLARCCLSLEALQQLAAALLTNEGKLLFLDLRGNLGAREEEGEADGMGPGGGRRGSAKKKRAAKEKKAEDEEMQLAKCAFEAVVEASGLQLLLLEDTPEVRDAQPNEETKLAVGEDEEGERRRDKKDTAEDAEKKTKKGSKEPSGDTRKRTGRRKAAKEDGEEKDSREEEEKGEEEKEAEQEKTEEEEKKDEQEDEEEEADSPCKSRAGRSGRGEARKPLRSKAGSTLRKETKAAEEEKTPKKGGAVRTQERGGRGRSAAAPARRPPKEEEEESEEDDDEDDESFDELDAMEAERRADEESSDGDEDEEEEQDSDDEDFEEEDEKEDEEDEQEDKDEDGEEDDGAEESEDKEEEEEKETEETRRATSRRKRGALAGSRVAEKEKEEKESRRNAKGRKGEQDEKETPRKAPRQRRGSGATAAASVARRRADSKAEEAKERSEDEDTEAEESEEQEEAEAEESEQQELEAEETREQEAAQSEEEGEAEESDEEEVEEEEEAEESDGDFEDEEDEEYKDADDDEEYEEEVTPPRGAGRKRRGAPQKRESLAFNTGTRKRRKTAKEEEKAEEKENEEADNSPRDGRGRAKAAAGGPASSKASKESKTKAELDEEELRSPLLRAEERAEPRDEAGVPEDAAAGLSPRLQSSSAPAAHPRGRPARARRHREEKDVQEERAAAEADAQPEETGEQDAQGEKDKGQREEFPLAPEADGHPASAAAPLARPYSYFVAESGRIGSRGARPRRSCSVAAFPSRAAPGALEGACAGAASGAVPEARKERREGGARRRRSASFLSSSSPSISVSSPLEPAPAPPPVAAVGLCAGGPGAHLRPRRRDSRHGPTENKAKPGGGAFALAGGARASSVGPAAAAAVDSPFLMYFDMKREYPPASFPPEGPRGGDDARARRRNSALPHDAADADADRGEEKAVGADGEPGALASSAELTPWRVENRRRSLADRPVSSGGSGASLLPPVPVSAEEQRDIRLCLQRAGTHLLSLFFPRDSHSYVGKTPLQPLLRSYPQDILVALKYILSSHYLPLLSFPDIYTLQQLHLSPHLSPSLRLLLSVIFEELPRINMTYKYQQYGILGFDENLCHPGKILFDGGPGCQAIHAAEFRVFWMRRHGRRLTRRRGLPEPDGLRALCARGSGGSRAQLATAPTAVGGGVGGAFGRRSTAGPDLAHLASPFLSPQPPLPLSSPAPSCAARNGGREEREREGEGRFRGEGADFLFASSSRSSESLEDPVCHFVPSPSCLSPKARELFAATPQFVETPDRDRGLSGMIETSPRSSFSIPGSRESFACAPATVFDLLEPSSCAGALASGFSADGSFEDLPGATLSGSFRGGAADTWSGAYAAGPGPCGASPFFDPQRAARLHGDSVQPLPQCTCCGLWRAGAEDGEAKTAARGVGGERVGASEKRRAQSSDDVAIAGASKPPQPRPPPSSPSNQGALPAESAAAASAPGAAQGSSRVEKAPAADLFATPAPFRWMKKALGAMRGRPRVAQKKAKVVRNLDFYFGQKDQSSAEEKKQRDEEEPNVSAGSAAAPVADPGREKKAAAGRTEGKRAGEIQVEELGAPDIPSSAVKSKKPEGGAVFNGGLEDADAAVSVSSSSLVSSPSGRRRDSFSSHDETAQLLQPLGLPTVGLGAGDEPDSAVSSPAFSVAESNEEVFSENERRPLTLPTAASTHAAAGVHARRHDAGAGRGSRERGDGHSGDEKQEGDDLGGALRRRSLVAGVDGGRGGSAFFPGTRLPGPYCAAYGGAYSSSLPQDRFVVSWDDDDWLRSIECFLDDLSFCPSARLYAPAAEALAVAPPERAPCAAAPPPPLSALGASAAKHAPTCLLSSLPAASASLAACSAPPPRVLSPPLLPPFAATPSVFLSSLSAPLVPAQPAPPPAARPQPHAGSEFCTCREVIVVDVQSDAQLRKRIWDVQTLFASSSAGLSTHRKIELLRRMVLRNIKFASTGYGEQKDEVKRLATEHDGFVYLGDIKYGFPRHMALLFKVLCDAAQIPCRVMRPSLHHFACEESDAEIPRARRERGARGGKPSRDDARAPASAAGAGPGVSEVKQERADKDLAGDLNEATQAQKQNGGADDDTPLSRLRHASSAGDSDAALAWSREPEKKPETRGGAKSLGAAGALKRREEEAADEFVYNVVLAKDTNSSELEQLIPVVWTTTPSLSLWRRYMNLQGVGAGLKAGGSELRRASSSAFFSFISEEREQRKRRNASSLHPDFLSTGFLRLNPPTFASVPIPRRLRALQRRLAAAAPFCVRPSAAGGGRQGFNYFSHGWVDRRHPEEAAAHCCCCAARSVPLPPALEAEGERLKTCGARDSQRAAPGGAKTVPRPQAVEAPDNATHAEAEGRMVRRGEGEPESGAWWCTLSVTETPQQHRQHAELDRLLLAASGASACLASPSPSSSAPAAATELDLDAYFEFREKLGKGSFGEVWRVRLKHPFAGLARGERAGDAEGGDEAGRRRRREKKKSKRETGMEPPAEDNAPLNSAAADADLELLAGRDAEREREANEERKPGGEEQPSEAETEEKGNGKHERDPASPHALRGKELGPPEYALKLVPKSEENLPEAEIMRNYSHPRVVPFLGVFEGFQMLEDRSKKKVKTSSLCFLMDIADQSLESLLEEHERANTCIDEEFILTILLDTARGMNYLHSPSATKPHLLHRDLKPANILLKDGRAMVTDFGVARVAEVSFEHEMTQGPGTEGYIAPEQRTAAYDRPADVWAFGVVCARLLGLREWRKLSEPHHRVALADFALKDAFLINLCLACLERRPLMRPSFQQIVNRLIGKIFRVEFERILRTPYRYCLPLLHLDHPCVSSLPSPAPLSARRALEVPAVRAPLALLERAGVAESRNLACAAETAPPAARAPQPRGAEPCKAALEDKSAPSSPFLSPSAGAELSPAEEALPRLPMSAPVPPPPFAVAGEGGMTELKRRRAEEAPVSQQPAKKKRGDDSRDARRSPQIRTDDDASYFSGRDEVDESAASAATRGAGGAAKDGVQAKRDGTLGVDVLPAESAPANDGDEEDADFLARLNLGNAKKSRRALLLCSSGDSSPVERRDVVEAFAVGERNTESAEGGTRREASWEQSSSGECGEGAAGSRLTPNGEAVAGTPPRRDADGSHSAETSQSLGKKSPRSGPESLEAGAAGAATQGKKSAQSPASKKKLKRVATLSPSFAKTPRKPVASSSFSSSSSSSSSSSASPSSSSCSSPSSRSRSRSPVSSSARSRRGAGDAGGKLLGEKADKGERGRADRSREEGAPKSGKGERRSEEAKRKASRSPSRERGNGRARSRSAGRSMSCGRSQGREREEKTGEGGDMSEEKGRHRSAPSDPRKSPPSNPRDSAQPSQVASSPLSRFEKAGVHGAEGFLRQAFPRSGRTPLRPSPHASSSSSSSSSSSPSAPSAPASSAPVDPRLGRASAQKRDANHVAPAKPASVSPSAGPSSPAQLLPARSPVGPAAAPASAQPPPQACAVSGGFASAHPRASPHAPVPPASGAAGGAFGGFVPARGEFAEPVQPPFFDPFAVQRREGERRFPAGASLPHGYPTGFQPAPYAPPYAVPGAFHPPPGASFPPPYAFPAPAAPPTAWGSETRALDDRRGDNRHFGFQPGGAPHRPHAPVPSFYQPYPRQ</sequence>
<organism evidence="5 6">
    <name type="scientific">Besnoitia besnoiti</name>
    <name type="common">Apicomplexan protozoan</name>
    <dbReference type="NCBI Taxonomy" id="94643"/>
    <lineage>
        <taxon>Eukaryota</taxon>
        <taxon>Sar</taxon>
        <taxon>Alveolata</taxon>
        <taxon>Apicomplexa</taxon>
        <taxon>Conoidasida</taxon>
        <taxon>Coccidia</taxon>
        <taxon>Eucoccidiorida</taxon>
        <taxon>Eimeriorina</taxon>
        <taxon>Sarcocystidae</taxon>
        <taxon>Besnoitia</taxon>
    </lineage>
</organism>
<feature type="compositionally biased region" description="Low complexity" evidence="3">
    <location>
        <begin position="3545"/>
        <end position="3557"/>
    </location>
</feature>
<feature type="region of interest" description="Disordered" evidence="3">
    <location>
        <begin position="2051"/>
        <end position="2119"/>
    </location>
</feature>
<evidence type="ECO:0000256" key="1">
    <source>
        <dbReference type="ARBA" id="ARBA00022741"/>
    </source>
</evidence>
<dbReference type="InterPro" id="IPR008271">
    <property type="entry name" value="Ser/Thr_kinase_AS"/>
</dbReference>
<feature type="compositionally biased region" description="Low complexity" evidence="3">
    <location>
        <begin position="4043"/>
        <end position="4069"/>
    </location>
</feature>
<feature type="compositionally biased region" description="Acidic residues" evidence="3">
    <location>
        <begin position="1130"/>
        <end position="1181"/>
    </location>
</feature>
<feature type="region of interest" description="Disordered" evidence="3">
    <location>
        <begin position="3591"/>
        <end position="3684"/>
    </location>
</feature>
<feature type="region of interest" description="Disordered" evidence="3">
    <location>
        <begin position="2680"/>
        <end position="2717"/>
    </location>
</feature>
<dbReference type="Pfam" id="PF00069">
    <property type="entry name" value="Pkinase"/>
    <property type="match status" value="1"/>
</dbReference>
<dbReference type="VEuPathDB" id="ToxoDB:BESB_015810"/>
<feature type="compositionally biased region" description="Basic and acidic residues" evidence="3">
    <location>
        <begin position="2062"/>
        <end position="2071"/>
    </location>
</feature>
<feature type="compositionally biased region" description="Low complexity" evidence="3">
    <location>
        <begin position="2093"/>
        <end position="2117"/>
    </location>
</feature>
<feature type="compositionally biased region" description="Basic and acidic residues" evidence="3">
    <location>
        <begin position="2345"/>
        <end position="2365"/>
    </location>
</feature>
<feature type="compositionally biased region" description="Low complexity" evidence="3">
    <location>
        <begin position="2330"/>
        <end position="2340"/>
    </location>
</feature>
<keyword evidence="2" id="KW-0067">ATP-binding</keyword>
<dbReference type="Gene3D" id="3.80.10.10">
    <property type="entry name" value="Ribonuclease Inhibitor"/>
    <property type="match status" value="2"/>
</dbReference>
<keyword evidence="1" id="KW-0547">Nucleotide-binding</keyword>
<feature type="compositionally biased region" description="Low complexity" evidence="3">
    <location>
        <begin position="3803"/>
        <end position="3820"/>
    </location>
</feature>
<feature type="compositionally biased region" description="Basic and acidic residues" evidence="3">
    <location>
        <begin position="1317"/>
        <end position="1330"/>
    </location>
</feature>
<feature type="compositionally biased region" description="Basic and acidic residues" evidence="3">
    <location>
        <begin position="3610"/>
        <end position="3627"/>
    </location>
</feature>
<evidence type="ECO:0000256" key="2">
    <source>
        <dbReference type="ARBA" id="ARBA00022840"/>
    </source>
</evidence>
<feature type="compositionally biased region" description="Polar residues" evidence="3">
    <location>
        <begin position="3999"/>
        <end position="4013"/>
    </location>
</feature>
<feature type="compositionally biased region" description="Low complexity" evidence="3">
    <location>
        <begin position="3953"/>
        <end position="3962"/>
    </location>
</feature>
<feature type="compositionally biased region" description="Acidic residues" evidence="3">
    <location>
        <begin position="923"/>
        <end position="945"/>
    </location>
</feature>
<feature type="compositionally biased region" description="Basic and acidic residues" evidence="3">
    <location>
        <begin position="3188"/>
        <end position="3211"/>
    </location>
</feature>
<feature type="compositionally biased region" description="Basic and acidic residues" evidence="3">
    <location>
        <begin position="3963"/>
        <end position="3982"/>
    </location>
</feature>
<feature type="compositionally biased region" description="Basic and acidic residues" evidence="3">
    <location>
        <begin position="1272"/>
        <end position="1283"/>
    </location>
</feature>
<dbReference type="InterPro" id="IPR055164">
    <property type="entry name" value="EDR1/CTR1/ARMC3-like_pept-like"/>
</dbReference>
<feature type="compositionally biased region" description="Basic and acidic residues" evidence="3">
    <location>
        <begin position="1081"/>
        <end position="1094"/>
    </location>
</feature>
<evidence type="ECO:0000259" key="4">
    <source>
        <dbReference type="PROSITE" id="PS50011"/>
    </source>
</evidence>
<feature type="region of interest" description="Disordered" evidence="3">
    <location>
        <begin position="3108"/>
        <end position="3149"/>
    </location>
</feature>
<feature type="compositionally biased region" description="Basic and acidic residues" evidence="3">
    <location>
        <begin position="477"/>
        <end position="486"/>
    </location>
</feature>
<dbReference type="SUPFAM" id="SSF56112">
    <property type="entry name" value="Protein kinase-like (PK-like)"/>
    <property type="match status" value="1"/>
</dbReference>
<feature type="compositionally biased region" description="Low complexity" evidence="3">
    <location>
        <begin position="4088"/>
        <end position="4122"/>
    </location>
</feature>
<feature type="compositionally biased region" description="Low complexity" evidence="3">
    <location>
        <begin position="2254"/>
        <end position="2266"/>
    </location>
</feature>
<dbReference type="STRING" id="94643.A0A2A9M9A5"/>
<accession>A0A2A9M9A5</accession>
<feature type="compositionally biased region" description="Basic residues" evidence="3">
    <location>
        <begin position="709"/>
        <end position="718"/>
    </location>
</feature>
<feature type="compositionally biased region" description="Basic and acidic residues" evidence="3">
    <location>
        <begin position="2680"/>
        <end position="2699"/>
    </location>
</feature>
<feature type="compositionally biased region" description="Low complexity" evidence="3">
    <location>
        <begin position="4129"/>
        <end position="4146"/>
    </location>
</feature>
<feature type="compositionally biased region" description="Basic and acidic residues" evidence="3">
    <location>
        <begin position="1251"/>
        <end position="1260"/>
    </location>
</feature>
<feature type="region of interest" description="Disordered" evidence="3">
    <location>
        <begin position="4233"/>
        <end position="4288"/>
    </location>
</feature>
<feature type="compositionally biased region" description="Acidic residues" evidence="3">
    <location>
        <begin position="1095"/>
        <end position="1122"/>
    </location>
</feature>
<feature type="region of interest" description="Disordered" evidence="3">
    <location>
        <begin position="1837"/>
        <end position="1870"/>
    </location>
</feature>
<feature type="region of interest" description="Disordered" evidence="3">
    <location>
        <begin position="1415"/>
        <end position="1503"/>
    </location>
</feature>
<feature type="compositionally biased region" description="Low complexity" evidence="3">
    <location>
        <begin position="3844"/>
        <end position="3884"/>
    </location>
</feature>
<feature type="compositionally biased region" description="Basic and acidic residues" evidence="3">
    <location>
        <begin position="1857"/>
        <end position="1870"/>
    </location>
</feature>
<feature type="compositionally biased region" description="Low complexity" evidence="3">
    <location>
        <begin position="1069"/>
        <end position="1078"/>
    </location>
</feature>
<dbReference type="SUPFAM" id="SSF52047">
    <property type="entry name" value="RNI-like"/>
    <property type="match status" value="1"/>
</dbReference>
<dbReference type="PROSITE" id="PS50011">
    <property type="entry name" value="PROTEIN_KINASE_DOM"/>
    <property type="match status" value="1"/>
</dbReference>
<feature type="compositionally biased region" description="Basic and acidic residues" evidence="3">
    <location>
        <begin position="2171"/>
        <end position="2180"/>
    </location>
</feature>
<feature type="compositionally biased region" description="Basic and acidic residues" evidence="3">
    <location>
        <begin position="4251"/>
        <end position="4262"/>
    </location>
</feature>
<feature type="region of interest" description="Disordered" evidence="3">
    <location>
        <begin position="470"/>
        <end position="490"/>
    </location>
</feature>
<dbReference type="SMART" id="SM00220">
    <property type="entry name" value="S_TKc"/>
    <property type="match status" value="1"/>
</dbReference>
<feature type="compositionally biased region" description="Basic and acidic residues" evidence="3">
    <location>
        <begin position="811"/>
        <end position="824"/>
    </location>
</feature>
<feature type="compositionally biased region" description="Basic and acidic residues" evidence="3">
    <location>
        <begin position="2268"/>
        <end position="2279"/>
    </location>
</feature>
<feature type="compositionally biased region" description="Basic and acidic residues" evidence="3">
    <location>
        <begin position="1426"/>
        <end position="1436"/>
    </location>
</feature>
<feature type="compositionally biased region" description="Low complexity" evidence="3">
    <location>
        <begin position="1442"/>
        <end position="1457"/>
    </location>
</feature>
<name>A0A2A9M9A5_BESBE</name>
<feature type="compositionally biased region" description="Basic and acidic residues" evidence="3">
    <location>
        <begin position="1033"/>
        <end position="1061"/>
    </location>
</feature>
<dbReference type="SMART" id="SM00368">
    <property type="entry name" value="LRR_RI"/>
    <property type="match status" value="4"/>
</dbReference>
<feature type="compositionally biased region" description="Low complexity" evidence="3">
    <location>
        <begin position="11"/>
        <end position="21"/>
    </location>
</feature>
<dbReference type="GeneID" id="40306642"/>
<reference evidence="5 6" key="1">
    <citation type="submission" date="2017-09" db="EMBL/GenBank/DDBJ databases">
        <title>Genome sequencing of Besnoitia besnoiti strain Bb-Ger1.</title>
        <authorList>
            <person name="Schares G."/>
            <person name="Venepally P."/>
            <person name="Lorenzi H.A."/>
        </authorList>
    </citation>
    <scope>NUCLEOTIDE SEQUENCE [LARGE SCALE GENOMIC DNA]</scope>
    <source>
        <strain evidence="5 6">Bb-Ger1</strain>
    </source>
</reference>
<feature type="compositionally biased region" description="Pro residues" evidence="3">
    <location>
        <begin position="1838"/>
        <end position="1847"/>
    </location>
</feature>
<feature type="region of interest" description="Disordered" evidence="3">
    <location>
        <begin position="750"/>
        <end position="1370"/>
    </location>
</feature>
<feature type="region of interest" description="Disordered" evidence="3">
    <location>
        <begin position="2730"/>
        <end position="2786"/>
    </location>
</feature>
<evidence type="ECO:0000313" key="5">
    <source>
        <dbReference type="EMBL" id="PFH32263.1"/>
    </source>
</evidence>
<dbReference type="InterPro" id="IPR000719">
    <property type="entry name" value="Prot_kinase_dom"/>
</dbReference>
<feature type="compositionally biased region" description="Basic and acidic residues" evidence="3">
    <location>
        <begin position="2198"/>
        <end position="2215"/>
    </location>
</feature>
<feature type="compositionally biased region" description="Gly residues" evidence="3">
    <location>
        <begin position="699"/>
        <end position="708"/>
    </location>
</feature>
<feature type="compositionally biased region" description="Acidic residues" evidence="3">
    <location>
        <begin position="954"/>
        <end position="1013"/>
    </location>
</feature>
<gene>
    <name evidence="5" type="ORF">BESB_015810</name>
</gene>
<comment type="caution">
    <text evidence="5">The sequence shown here is derived from an EMBL/GenBank/DDBJ whole genome shotgun (WGS) entry which is preliminary data.</text>
</comment>
<dbReference type="PROSITE" id="PS00108">
    <property type="entry name" value="PROTEIN_KINASE_ST"/>
    <property type="match status" value="1"/>
</dbReference>
<dbReference type="EMBL" id="NWUJ01000011">
    <property type="protein sequence ID" value="PFH32263.1"/>
    <property type="molecule type" value="Genomic_DNA"/>
</dbReference>
<protein>
    <recommendedName>
        <fullName evidence="4">Protein kinase domain-containing protein</fullName>
    </recommendedName>
</protein>
<dbReference type="InterPro" id="IPR032675">
    <property type="entry name" value="LRR_dom_sf"/>
</dbReference>
<proteinExistence type="predicted"/>
<dbReference type="RefSeq" id="XP_029216272.1">
    <property type="nucleotide sequence ID" value="XM_029360296.1"/>
</dbReference>
<feature type="region of interest" description="Disordered" evidence="3">
    <location>
        <begin position="2975"/>
        <end position="3018"/>
    </location>
</feature>
<feature type="region of interest" description="Disordered" evidence="3">
    <location>
        <begin position="1538"/>
        <end position="1594"/>
    </location>
</feature>
<feature type="compositionally biased region" description="Pro residues" evidence="3">
    <location>
        <begin position="4233"/>
        <end position="4242"/>
    </location>
</feature>
<feature type="compositionally biased region" description="Basic residues" evidence="3">
    <location>
        <begin position="1307"/>
        <end position="1316"/>
    </location>
</feature>
<feature type="region of interest" description="Disordered" evidence="3">
    <location>
        <begin position="3520"/>
        <end position="3561"/>
    </location>
</feature>
<evidence type="ECO:0000256" key="3">
    <source>
        <dbReference type="SAM" id="MobiDB-lite"/>
    </source>
</evidence>
<feature type="compositionally biased region" description="Basic and acidic residues" evidence="3">
    <location>
        <begin position="3164"/>
        <end position="3178"/>
    </location>
</feature>
<feature type="compositionally biased region" description="Pro residues" evidence="3">
    <location>
        <begin position="2083"/>
        <end position="2092"/>
    </location>
</feature>
<feature type="compositionally biased region" description="Basic and acidic residues" evidence="3">
    <location>
        <begin position="834"/>
        <end position="846"/>
    </location>
</feature>
<dbReference type="GO" id="GO:0004674">
    <property type="term" value="F:protein serine/threonine kinase activity"/>
    <property type="evidence" value="ECO:0007669"/>
    <property type="project" value="TreeGrafter"/>
</dbReference>
<feature type="region of interest" description="Disordered" evidence="3">
    <location>
        <begin position="3164"/>
        <end position="3213"/>
    </location>
</feature>
<feature type="region of interest" description="Disordered" evidence="3">
    <location>
        <begin position="2162"/>
        <end position="2374"/>
    </location>
</feature>
<feature type="compositionally biased region" description="Low complexity" evidence="3">
    <location>
        <begin position="1240"/>
        <end position="1250"/>
    </location>
</feature>
<feature type="compositionally biased region" description="Basic and acidic residues" evidence="3">
    <location>
        <begin position="2766"/>
        <end position="2776"/>
    </location>
</feature>
<feature type="domain" description="Protein kinase" evidence="4">
    <location>
        <begin position="3079"/>
        <end position="3450"/>
    </location>
</feature>
<dbReference type="GO" id="GO:0005524">
    <property type="term" value="F:ATP binding"/>
    <property type="evidence" value="ECO:0007669"/>
    <property type="project" value="UniProtKB-KW"/>
</dbReference>
<dbReference type="PANTHER" id="PTHR44329:SF298">
    <property type="entry name" value="MIXED LINEAGE KINASE DOMAIN-LIKE PROTEIN"/>
    <property type="match status" value="1"/>
</dbReference>
<feature type="compositionally biased region" description="Basic and acidic residues" evidence="3">
    <location>
        <begin position="1345"/>
        <end position="1356"/>
    </location>
</feature>
<evidence type="ECO:0000313" key="6">
    <source>
        <dbReference type="Proteomes" id="UP000224006"/>
    </source>
</evidence>
<dbReference type="PANTHER" id="PTHR44329">
    <property type="entry name" value="SERINE/THREONINE-PROTEIN KINASE TNNI3K-RELATED"/>
    <property type="match status" value="1"/>
</dbReference>
<dbReference type="Gene3D" id="1.10.510.10">
    <property type="entry name" value="Transferase(Phosphotransferase) domain 1"/>
    <property type="match status" value="1"/>
</dbReference>
<feature type="compositionally biased region" description="Basic and acidic residues" evidence="3">
    <location>
        <begin position="3898"/>
        <end position="3945"/>
    </location>
</feature>